<comment type="cofactor">
    <cofactor evidence="1">
        <name>a divalent metal cation</name>
        <dbReference type="ChEBI" id="CHEBI:60240"/>
    </cofactor>
</comment>
<keyword evidence="2" id="KW-0479">Metal-binding</keyword>
<keyword evidence="4" id="KW-1185">Reference proteome</keyword>
<dbReference type="GO" id="GO:0046872">
    <property type="term" value="F:metal ion binding"/>
    <property type="evidence" value="ECO:0007669"/>
    <property type="project" value="UniProtKB-KW"/>
</dbReference>
<evidence type="ECO:0000259" key="3">
    <source>
        <dbReference type="Pfam" id="PF13359"/>
    </source>
</evidence>
<dbReference type="InterPro" id="IPR026103">
    <property type="entry name" value="HARBI1_animal"/>
</dbReference>
<evidence type="ECO:0000313" key="5">
    <source>
        <dbReference type="RefSeq" id="XP_022308129.1"/>
    </source>
</evidence>
<dbReference type="OrthoDB" id="6103100at2759"/>
<gene>
    <name evidence="5" type="primary">LOC111114132</name>
</gene>
<dbReference type="PRINTS" id="PR02086">
    <property type="entry name" value="PUTNUCHARBI1"/>
</dbReference>
<reference evidence="5" key="1">
    <citation type="submission" date="2025-08" db="UniProtKB">
        <authorList>
            <consortium name="RefSeq"/>
        </authorList>
    </citation>
    <scope>IDENTIFICATION</scope>
    <source>
        <tissue evidence="5">Whole sample</tissue>
    </source>
</reference>
<protein>
    <submittedName>
        <fullName evidence="5">Nuclease HARBI1</fullName>
    </submittedName>
</protein>
<dbReference type="Proteomes" id="UP000694844">
    <property type="component" value="Chromosome 9"/>
</dbReference>
<dbReference type="Pfam" id="PF13359">
    <property type="entry name" value="DDE_Tnp_4"/>
    <property type="match status" value="1"/>
</dbReference>
<dbReference type="GeneID" id="111114132"/>
<dbReference type="AlphaFoldDB" id="A0A8B8BZ54"/>
<dbReference type="KEGG" id="cvn:111114132"/>
<dbReference type="InterPro" id="IPR027806">
    <property type="entry name" value="HARBI1_dom"/>
</dbReference>
<accession>A0A8B8BZ54</accession>
<evidence type="ECO:0000313" key="4">
    <source>
        <dbReference type="Proteomes" id="UP000694844"/>
    </source>
</evidence>
<name>A0A8B8BZ54_CRAVI</name>
<sequence>MAAILFLADEERERELKRMRVFRDRKNPLDWLDDGEVIERYRLPRNFLIQLVELVKEDVERPTKRNHSLSALTQVLVTVRYLAKGSFFSECGDLHGISRPSVSRCIESVTKSICKRVDNINFPIGNDAVRTKHDFYQIAGFPNVLGAVDGSLIPIIAPKDNEPEYVCRKGFHAINVQVVADASLRFTNIVFKWPGSH</sequence>
<evidence type="ECO:0000256" key="1">
    <source>
        <dbReference type="ARBA" id="ARBA00001968"/>
    </source>
</evidence>
<evidence type="ECO:0000256" key="2">
    <source>
        <dbReference type="ARBA" id="ARBA00022723"/>
    </source>
</evidence>
<feature type="domain" description="DDE Tnp4" evidence="3">
    <location>
        <begin position="148"/>
        <end position="196"/>
    </location>
</feature>
<organism evidence="4 5">
    <name type="scientific">Crassostrea virginica</name>
    <name type="common">Eastern oyster</name>
    <dbReference type="NCBI Taxonomy" id="6565"/>
    <lineage>
        <taxon>Eukaryota</taxon>
        <taxon>Metazoa</taxon>
        <taxon>Spiralia</taxon>
        <taxon>Lophotrochozoa</taxon>
        <taxon>Mollusca</taxon>
        <taxon>Bivalvia</taxon>
        <taxon>Autobranchia</taxon>
        <taxon>Pteriomorphia</taxon>
        <taxon>Ostreida</taxon>
        <taxon>Ostreoidea</taxon>
        <taxon>Ostreidae</taxon>
        <taxon>Crassostrea</taxon>
    </lineage>
</organism>
<proteinExistence type="predicted"/>
<dbReference type="RefSeq" id="XP_022308129.1">
    <property type="nucleotide sequence ID" value="XM_022452421.1"/>
</dbReference>